<organism evidence="1 2">
    <name type="scientific">Vaccinium darrowii</name>
    <dbReference type="NCBI Taxonomy" id="229202"/>
    <lineage>
        <taxon>Eukaryota</taxon>
        <taxon>Viridiplantae</taxon>
        <taxon>Streptophyta</taxon>
        <taxon>Embryophyta</taxon>
        <taxon>Tracheophyta</taxon>
        <taxon>Spermatophyta</taxon>
        <taxon>Magnoliopsida</taxon>
        <taxon>eudicotyledons</taxon>
        <taxon>Gunneridae</taxon>
        <taxon>Pentapetalae</taxon>
        <taxon>asterids</taxon>
        <taxon>Ericales</taxon>
        <taxon>Ericaceae</taxon>
        <taxon>Vaccinioideae</taxon>
        <taxon>Vaccinieae</taxon>
        <taxon>Vaccinium</taxon>
    </lineage>
</organism>
<name>A0ACB7Y4H6_9ERIC</name>
<dbReference type="Proteomes" id="UP000828048">
    <property type="component" value="Chromosome 5"/>
</dbReference>
<accession>A0ACB7Y4H6</accession>
<keyword evidence="2" id="KW-1185">Reference proteome</keyword>
<evidence type="ECO:0000313" key="1">
    <source>
        <dbReference type="EMBL" id="KAH7847830.1"/>
    </source>
</evidence>
<reference evidence="1 2" key="1">
    <citation type="journal article" date="2021" name="Hortic Res">
        <title>High-quality reference genome and annotation aids understanding of berry development for evergreen blueberry (Vaccinium darrowii).</title>
        <authorList>
            <person name="Yu J."/>
            <person name="Hulse-Kemp A.M."/>
            <person name="Babiker E."/>
            <person name="Staton M."/>
        </authorList>
    </citation>
    <scope>NUCLEOTIDE SEQUENCE [LARGE SCALE GENOMIC DNA]</scope>
    <source>
        <strain evidence="2">cv. NJ 8807/NJ 8810</strain>
        <tissue evidence="1">Young leaf</tissue>
    </source>
</reference>
<proteinExistence type="predicted"/>
<sequence length="800" mass="90615">MSFWTTLKRSQPTIHRLLSLHRLRYRPFSTPPPPPSFIIPISSTNSSSFNSFLQWVAVGSAIGVAGYCLSSYSPICSDKSVLSFADWSTGATAEVSLGDQLSNPKFLFGDAYRRKIFFNYEKRIRMRSPPEKVFEYFASFRTLEGEIFMTPADLMRAVVPVFPPSDSHLVRDGYLRGERSPGELRCDPSKFFMLFDTNNDGLISFKEYIFFVTLLSIPESSFSVAFKMFDVDGSGEIERDEFKNVMDLMRTHNRQGALHSDGLRAGIRVGRSVENGGLVEFFFGTDGKKCLRHETFIQFLRSLHDEMVSLEFAHYDYKLRGTISAKDFALSMVASADMKHLNKLLDRVDELNGSNLSDLRITFEEFKNFAELRKRLHPFSIALFSYGKANGLLTRKDFQRAASQVCGVCLTDNVVEIIFHVFDANRDGSLTLDEFIRVLQKRERDIAHPTEAGLLDFLLCCWNCGNNCSTVIILDAERQFKKIFRNKLLENCTVASCVFLYIICWFSKSMEKIRRASHAGSWYTDNPKKLAEELDGWLSASGLEKSADVRGVIAPHAGYSYSGRAAAYAFGNIDPASITRVFLLGPSHHYYTPKCALSRATVYKTPIGDLPIDLEVVEELKATGKFELMDLQVDEAEHSMEMHLPYLAKVFHGYPVKVVPILVGAVSAENEAMYGRLLAKYVDDPNNFFSVSSDFCHWGSRFNFMHYDKKHGAIHKSIEALDRMGMDIIETGDPDAFKRYLSEYDNTICGRHPISVFLHMLKNSSTKMKIKFLRYEQSSQCKSMRDSSVSYASAVSKVDP</sequence>
<evidence type="ECO:0000313" key="2">
    <source>
        <dbReference type="Proteomes" id="UP000828048"/>
    </source>
</evidence>
<comment type="caution">
    <text evidence="1">The sequence shown here is derived from an EMBL/GenBank/DDBJ whole genome shotgun (WGS) entry which is preliminary data.</text>
</comment>
<protein>
    <submittedName>
        <fullName evidence="1">Uncharacterized protein</fullName>
    </submittedName>
</protein>
<dbReference type="EMBL" id="CM037155">
    <property type="protein sequence ID" value="KAH7847830.1"/>
    <property type="molecule type" value="Genomic_DNA"/>
</dbReference>
<gene>
    <name evidence="1" type="ORF">Vadar_030659</name>
</gene>